<sequence length="156" mass="17979">MHTFIDHYNNEVILSFQDHPFSKNPKHVWVICRYEDKWLLTSHSRRGLEFPGGKVEHGEEAKDAAIREVKEETGGNVHSITYIGQYKVSGKGKTIIKNIYYAIIDQLVKQEDYLETNGPVLLSALPANVTNDPRFSFIMKDEVLTYSLEYIRKSFA</sequence>
<dbReference type="EMBL" id="JBHUEM010000054">
    <property type="protein sequence ID" value="MFD1739247.1"/>
    <property type="molecule type" value="Genomic_DNA"/>
</dbReference>
<dbReference type="RefSeq" id="WP_377930478.1">
    <property type="nucleotide sequence ID" value="NZ_JBHUEM010000054.1"/>
</dbReference>
<dbReference type="Gene3D" id="3.90.79.10">
    <property type="entry name" value="Nucleoside Triphosphate Pyrophosphohydrolase"/>
    <property type="match status" value="1"/>
</dbReference>
<dbReference type="NCBIfam" id="TIGR02705">
    <property type="entry name" value="nudix_YtkD"/>
    <property type="match status" value="1"/>
</dbReference>
<keyword evidence="6" id="KW-1185">Reference proteome</keyword>
<feature type="domain" description="Nudix hydrolase" evidence="4">
    <location>
        <begin position="6"/>
        <end position="156"/>
    </location>
</feature>
<proteinExistence type="inferred from homology"/>
<dbReference type="InterPro" id="IPR015797">
    <property type="entry name" value="NUDIX_hydrolase-like_dom_sf"/>
</dbReference>
<dbReference type="SUPFAM" id="SSF55811">
    <property type="entry name" value="Nudix"/>
    <property type="match status" value="1"/>
</dbReference>
<dbReference type="Proteomes" id="UP001597214">
    <property type="component" value="Unassembled WGS sequence"/>
</dbReference>
<name>A0ABW4LVP5_9BACI</name>
<dbReference type="InterPro" id="IPR020084">
    <property type="entry name" value="NUDIX_hydrolase_CS"/>
</dbReference>
<dbReference type="PRINTS" id="PR00502">
    <property type="entry name" value="NUDIXFAMILY"/>
</dbReference>
<gene>
    <name evidence="5" type="primary">ytkD</name>
    <name evidence="5" type="ORF">ACFSCX_22460</name>
</gene>
<evidence type="ECO:0000256" key="3">
    <source>
        <dbReference type="RuleBase" id="RU003476"/>
    </source>
</evidence>
<dbReference type="PROSITE" id="PS00893">
    <property type="entry name" value="NUDIX_BOX"/>
    <property type="match status" value="1"/>
</dbReference>
<dbReference type="InterPro" id="IPR014078">
    <property type="entry name" value="Nudix_YtkD"/>
</dbReference>
<accession>A0ABW4LVP5</accession>
<evidence type="ECO:0000259" key="4">
    <source>
        <dbReference type="PROSITE" id="PS51462"/>
    </source>
</evidence>
<evidence type="ECO:0000256" key="2">
    <source>
        <dbReference type="ARBA" id="ARBA00022801"/>
    </source>
</evidence>
<comment type="caution">
    <text evidence="5">The sequence shown here is derived from an EMBL/GenBank/DDBJ whole genome shotgun (WGS) entry which is preliminary data.</text>
</comment>
<organism evidence="5 6">
    <name type="scientific">Bacillus salitolerans</name>
    <dbReference type="NCBI Taxonomy" id="1437434"/>
    <lineage>
        <taxon>Bacteria</taxon>
        <taxon>Bacillati</taxon>
        <taxon>Bacillota</taxon>
        <taxon>Bacilli</taxon>
        <taxon>Bacillales</taxon>
        <taxon>Bacillaceae</taxon>
        <taxon>Bacillus</taxon>
    </lineage>
</organism>
<dbReference type="PROSITE" id="PS51462">
    <property type="entry name" value="NUDIX"/>
    <property type="match status" value="1"/>
</dbReference>
<dbReference type="InterPro" id="IPR020476">
    <property type="entry name" value="Nudix_hydrolase"/>
</dbReference>
<dbReference type="PANTHER" id="PTHR43736">
    <property type="entry name" value="ADP-RIBOSE PYROPHOSPHATASE"/>
    <property type="match status" value="1"/>
</dbReference>
<dbReference type="PANTHER" id="PTHR43736:SF1">
    <property type="entry name" value="DIHYDRONEOPTERIN TRIPHOSPHATE DIPHOSPHATASE"/>
    <property type="match status" value="1"/>
</dbReference>
<dbReference type="CDD" id="cd04665">
    <property type="entry name" value="NUDIX_RppH"/>
    <property type="match status" value="1"/>
</dbReference>
<evidence type="ECO:0000313" key="5">
    <source>
        <dbReference type="EMBL" id="MFD1739247.1"/>
    </source>
</evidence>
<reference evidence="6" key="1">
    <citation type="journal article" date="2019" name="Int. J. Syst. Evol. Microbiol.">
        <title>The Global Catalogue of Microorganisms (GCM) 10K type strain sequencing project: providing services to taxonomists for standard genome sequencing and annotation.</title>
        <authorList>
            <consortium name="The Broad Institute Genomics Platform"/>
            <consortium name="The Broad Institute Genome Sequencing Center for Infectious Disease"/>
            <person name="Wu L."/>
            <person name="Ma J."/>
        </authorList>
    </citation>
    <scope>NUCLEOTIDE SEQUENCE [LARGE SCALE GENOMIC DNA]</scope>
    <source>
        <strain evidence="6">CCUG 49339</strain>
    </source>
</reference>
<comment type="similarity">
    <text evidence="1 3">Belongs to the Nudix hydrolase family.</text>
</comment>
<protein>
    <submittedName>
        <fullName evidence="5">RNA deprotection pyrophosphohydrolase</fullName>
    </submittedName>
</protein>
<dbReference type="Pfam" id="PF00293">
    <property type="entry name" value="NUDIX"/>
    <property type="match status" value="1"/>
</dbReference>
<evidence type="ECO:0000313" key="6">
    <source>
        <dbReference type="Proteomes" id="UP001597214"/>
    </source>
</evidence>
<dbReference type="InterPro" id="IPR000086">
    <property type="entry name" value="NUDIX_hydrolase_dom"/>
</dbReference>
<keyword evidence="2 3" id="KW-0378">Hydrolase</keyword>
<evidence type="ECO:0000256" key="1">
    <source>
        <dbReference type="ARBA" id="ARBA00005582"/>
    </source>
</evidence>